<accession>A0A6P8BMB7</accession>
<evidence type="ECO:0000313" key="3">
    <source>
        <dbReference type="RefSeq" id="XP_030988261.1"/>
    </source>
</evidence>
<reference evidence="3" key="2">
    <citation type="submission" date="2019-10" db="EMBL/GenBank/DDBJ databases">
        <authorList>
            <consortium name="NCBI Genome Project"/>
        </authorList>
    </citation>
    <scope>NUCLEOTIDE SEQUENCE</scope>
    <source>
        <strain evidence="3">NI907</strain>
    </source>
</reference>
<evidence type="ECO:0008006" key="4">
    <source>
        <dbReference type="Google" id="ProtNLM"/>
    </source>
</evidence>
<dbReference type="AlphaFoldDB" id="A0A6P8BMB7"/>
<feature type="signal peptide" evidence="1">
    <location>
        <begin position="1"/>
        <end position="30"/>
    </location>
</feature>
<dbReference type="Proteomes" id="UP000515153">
    <property type="component" value="Unplaced"/>
</dbReference>
<proteinExistence type="predicted"/>
<reference evidence="3" key="1">
    <citation type="journal article" date="2019" name="Mol. Biol. Evol.">
        <title>Blast fungal genomes show frequent chromosomal changes, gene gains and losses, and effector gene turnover.</title>
        <authorList>
            <person name="Gomez Luciano L.B."/>
            <person name="Jason Tsai I."/>
            <person name="Chuma I."/>
            <person name="Tosa Y."/>
            <person name="Chen Y.H."/>
            <person name="Li J.Y."/>
            <person name="Li M.Y."/>
            <person name="Jade Lu M.Y."/>
            <person name="Nakayashiki H."/>
            <person name="Li W.H."/>
        </authorList>
    </citation>
    <scope>NUCLEOTIDE SEQUENCE</scope>
    <source>
        <strain evidence="3">NI907</strain>
    </source>
</reference>
<reference evidence="3" key="3">
    <citation type="submission" date="2025-08" db="UniProtKB">
        <authorList>
            <consortium name="RefSeq"/>
        </authorList>
    </citation>
    <scope>IDENTIFICATION</scope>
    <source>
        <strain evidence="3">NI907</strain>
    </source>
</reference>
<dbReference type="KEGG" id="pgri:PgNI_00415"/>
<evidence type="ECO:0000313" key="2">
    <source>
        <dbReference type="Proteomes" id="UP000515153"/>
    </source>
</evidence>
<dbReference type="RefSeq" id="XP_030988261.1">
    <property type="nucleotide sequence ID" value="XM_031120496.1"/>
</dbReference>
<dbReference type="GeneID" id="41955410"/>
<evidence type="ECO:0000256" key="1">
    <source>
        <dbReference type="SAM" id="SignalP"/>
    </source>
</evidence>
<sequence length="103" mass="11323">MIGSRRASGDGFSLLGLLFVLVAFCCTLSAKTKRDKAGWLAVMRDMTDEEQAPSGHPHPLISLAANPFDFRGAPIVPRFCDGFLLRVITYLSACDDDSWFRPS</sequence>
<keyword evidence="1" id="KW-0732">Signal</keyword>
<keyword evidence="2" id="KW-1185">Reference proteome</keyword>
<gene>
    <name evidence="3" type="ORF">PgNI_00415</name>
</gene>
<organism evidence="2 3">
    <name type="scientific">Pyricularia grisea</name>
    <name type="common">Crabgrass-specific blast fungus</name>
    <name type="synonym">Magnaporthe grisea</name>
    <dbReference type="NCBI Taxonomy" id="148305"/>
    <lineage>
        <taxon>Eukaryota</taxon>
        <taxon>Fungi</taxon>
        <taxon>Dikarya</taxon>
        <taxon>Ascomycota</taxon>
        <taxon>Pezizomycotina</taxon>
        <taxon>Sordariomycetes</taxon>
        <taxon>Sordariomycetidae</taxon>
        <taxon>Magnaporthales</taxon>
        <taxon>Pyriculariaceae</taxon>
        <taxon>Pyricularia</taxon>
    </lineage>
</organism>
<protein>
    <recommendedName>
        <fullName evidence="4">Secreted protein</fullName>
    </recommendedName>
</protein>
<name>A0A6P8BMB7_PYRGI</name>
<feature type="chain" id="PRO_5027640786" description="Secreted protein" evidence="1">
    <location>
        <begin position="31"/>
        <end position="103"/>
    </location>
</feature>